<dbReference type="InterPro" id="IPR003779">
    <property type="entry name" value="CMD-like"/>
</dbReference>
<reference evidence="2 3" key="1">
    <citation type="submission" date="2016-03" db="EMBL/GenBank/DDBJ databases">
        <authorList>
            <person name="Ploux O."/>
        </authorList>
    </citation>
    <scope>NUCLEOTIDE SEQUENCE [LARGE SCALE GENOMIC DNA]</scope>
    <source>
        <strain evidence="2 3">R0</strain>
    </source>
</reference>
<gene>
    <name evidence="2" type="ORF">AZI86_00410</name>
</gene>
<feature type="domain" description="Carboxymuconolactone decarboxylase-like" evidence="1">
    <location>
        <begin position="13"/>
        <end position="92"/>
    </location>
</feature>
<organism evidence="2 3">
    <name type="scientific">Bdellovibrio bacteriovorus</name>
    <dbReference type="NCBI Taxonomy" id="959"/>
    <lineage>
        <taxon>Bacteria</taxon>
        <taxon>Pseudomonadati</taxon>
        <taxon>Bdellovibrionota</taxon>
        <taxon>Bdellovibrionia</taxon>
        <taxon>Bdellovibrionales</taxon>
        <taxon>Pseudobdellovibrionaceae</taxon>
        <taxon>Bdellovibrio</taxon>
    </lineage>
</organism>
<dbReference type="GO" id="GO:0051920">
    <property type="term" value="F:peroxiredoxin activity"/>
    <property type="evidence" value="ECO:0007669"/>
    <property type="project" value="InterPro"/>
</dbReference>
<accession>A0A150WMP3</accession>
<dbReference type="RefSeq" id="WP_061833121.1">
    <property type="nucleotide sequence ID" value="NZ_LUKE01000001.1"/>
</dbReference>
<dbReference type="InterPro" id="IPR029032">
    <property type="entry name" value="AhpD-like"/>
</dbReference>
<dbReference type="AlphaFoldDB" id="A0A150WMP3"/>
<keyword evidence="3" id="KW-1185">Reference proteome</keyword>
<dbReference type="Proteomes" id="UP000075320">
    <property type="component" value="Unassembled WGS sequence"/>
</dbReference>
<dbReference type="Pfam" id="PF02627">
    <property type="entry name" value="CMD"/>
    <property type="match status" value="1"/>
</dbReference>
<dbReference type="EMBL" id="LUKE01000001">
    <property type="protein sequence ID" value="KYG65577.1"/>
    <property type="molecule type" value="Genomic_DNA"/>
</dbReference>
<proteinExistence type="predicted"/>
<dbReference type="Gene3D" id="1.20.1290.10">
    <property type="entry name" value="AhpD-like"/>
    <property type="match status" value="1"/>
</dbReference>
<dbReference type="SUPFAM" id="SSF69118">
    <property type="entry name" value="AhpD-like"/>
    <property type="match status" value="1"/>
</dbReference>
<comment type="caution">
    <text evidence="2">The sequence shown here is derived from an EMBL/GenBank/DDBJ whole genome shotgun (WGS) entry which is preliminary data.</text>
</comment>
<dbReference type="PANTHER" id="PTHR34846:SF10">
    <property type="entry name" value="CYTOPLASMIC PROTEIN"/>
    <property type="match status" value="1"/>
</dbReference>
<sequence>MPRLNYFALAMPAFQHLGALDQYCKKSSVDQTIMRLVQIYASQLNGCAFCVDIHCKEAKIAGERELRIYHVPVWEESPLFSDKEKAAFEWTKAVTLINQGPVSDELFQKMQQHFSDQEIVDLNMQIAFINLFNRFAATFKSVPGERDKVLGLEKANLS</sequence>
<evidence type="ECO:0000259" key="1">
    <source>
        <dbReference type="Pfam" id="PF02627"/>
    </source>
</evidence>
<dbReference type="NCBIfam" id="TIGR00778">
    <property type="entry name" value="ahpD_dom"/>
    <property type="match status" value="1"/>
</dbReference>
<evidence type="ECO:0000313" key="2">
    <source>
        <dbReference type="EMBL" id="KYG65577.1"/>
    </source>
</evidence>
<evidence type="ECO:0000313" key="3">
    <source>
        <dbReference type="Proteomes" id="UP000075320"/>
    </source>
</evidence>
<protein>
    <recommendedName>
        <fullName evidence="1">Carboxymuconolactone decarboxylase-like domain-containing protein</fullName>
    </recommendedName>
</protein>
<dbReference type="OrthoDB" id="4704294at2"/>
<name>A0A150WMP3_BDEBC</name>
<dbReference type="PANTHER" id="PTHR34846">
    <property type="entry name" value="4-CARBOXYMUCONOLACTONE DECARBOXYLASE FAMILY PROTEIN (AFU_ORTHOLOGUE AFUA_6G11590)"/>
    <property type="match status" value="1"/>
</dbReference>
<dbReference type="InterPro" id="IPR004675">
    <property type="entry name" value="AhpD_core"/>
</dbReference>